<evidence type="ECO:0000313" key="3">
    <source>
        <dbReference type="EMBL" id="SFS19310.1"/>
    </source>
</evidence>
<accession>A0AA94L0T3</accession>
<feature type="region of interest" description="Disordered" evidence="1">
    <location>
        <begin position="1"/>
        <end position="20"/>
    </location>
</feature>
<dbReference type="InterPro" id="IPR029068">
    <property type="entry name" value="Glyas_Bleomycin-R_OHBP_Dase"/>
</dbReference>
<evidence type="ECO:0000259" key="2">
    <source>
        <dbReference type="PROSITE" id="PS51819"/>
    </source>
</evidence>
<sequence>MNEDNLHQAGVSGNHTTNGIPHGSTSLTPFLAVTGATDAVEFYRSVFGARLVDATEINGIVVHAELDFGNGKLQLGEPSPDYGLVPAPSGEGVCYSMGLYCADVDATVKRAEHAGATIREATSTFVSGDRFASILDPFGVRWSIMSRVEDLSEAESMERVAAWAAEQETSEAL</sequence>
<dbReference type="PANTHER" id="PTHR34109:SF1">
    <property type="entry name" value="VOC DOMAIN-CONTAINING PROTEIN"/>
    <property type="match status" value="1"/>
</dbReference>
<name>A0AA94L0T3_9MICO</name>
<keyword evidence="4" id="KW-1185">Reference proteome</keyword>
<evidence type="ECO:0000313" key="4">
    <source>
        <dbReference type="Proteomes" id="UP000198506"/>
    </source>
</evidence>
<dbReference type="Proteomes" id="UP000198506">
    <property type="component" value="Unassembled WGS sequence"/>
</dbReference>
<comment type="caution">
    <text evidence="3">The sequence shown here is derived from an EMBL/GenBank/DDBJ whole genome shotgun (WGS) entry which is preliminary data.</text>
</comment>
<dbReference type="CDD" id="cd07246">
    <property type="entry name" value="VOC_like"/>
    <property type="match status" value="1"/>
</dbReference>
<dbReference type="PANTHER" id="PTHR34109">
    <property type="entry name" value="BNAUNNG04460D PROTEIN-RELATED"/>
    <property type="match status" value="1"/>
</dbReference>
<evidence type="ECO:0000256" key="1">
    <source>
        <dbReference type="SAM" id="MobiDB-lite"/>
    </source>
</evidence>
<dbReference type="Gene3D" id="3.30.720.110">
    <property type="match status" value="1"/>
</dbReference>
<dbReference type="AlphaFoldDB" id="A0AA94L0T3"/>
<feature type="domain" description="VOC" evidence="2">
    <location>
        <begin position="23"/>
        <end position="147"/>
    </location>
</feature>
<feature type="compositionally biased region" description="Polar residues" evidence="1">
    <location>
        <begin position="11"/>
        <end position="20"/>
    </location>
</feature>
<dbReference type="PROSITE" id="PS51819">
    <property type="entry name" value="VOC"/>
    <property type="match status" value="1"/>
</dbReference>
<gene>
    <name evidence="3" type="ORF">SAMN04487783_2836</name>
</gene>
<dbReference type="RefSeq" id="WP_049620407.1">
    <property type="nucleotide sequence ID" value="NZ_FOZN01000005.1"/>
</dbReference>
<dbReference type="InterPro" id="IPR037523">
    <property type="entry name" value="VOC_core"/>
</dbReference>
<dbReference type="SUPFAM" id="SSF54593">
    <property type="entry name" value="Glyoxalase/Bleomycin resistance protein/Dihydroxybiphenyl dioxygenase"/>
    <property type="match status" value="1"/>
</dbReference>
<dbReference type="Pfam" id="PF00903">
    <property type="entry name" value="Glyoxalase"/>
    <property type="match status" value="1"/>
</dbReference>
<organism evidence="3 4">
    <name type="scientific">Agrococcus baldri</name>
    <dbReference type="NCBI Taxonomy" id="153730"/>
    <lineage>
        <taxon>Bacteria</taxon>
        <taxon>Bacillati</taxon>
        <taxon>Actinomycetota</taxon>
        <taxon>Actinomycetes</taxon>
        <taxon>Micrococcales</taxon>
        <taxon>Microbacteriaceae</taxon>
        <taxon>Agrococcus</taxon>
    </lineage>
</organism>
<protein>
    <submittedName>
        <fullName evidence="3">PhnB protein</fullName>
    </submittedName>
</protein>
<dbReference type="EMBL" id="FOZN01000005">
    <property type="protein sequence ID" value="SFS19310.1"/>
    <property type="molecule type" value="Genomic_DNA"/>
</dbReference>
<dbReference type="InterPro" id="IPR004360">
    <property type="entry name" value="Glyas_Fos-R_dOase_dom"/>
</dbReference>
<reference evidence="3 4" key="1">
    <citation type="submission" date="2016-10" db="EMBL/GenBank/DDBJ databases">
        <authorList>
            <person name="Varghese N."/>
            <person name="Submissions S."/>
        </authorList>
    </citation>
    <scope>NUCLEOTIDE SEQUENCE [LARGE SCALE GENOMIC DNA]</scope>
    <source>
        <strain evidence="3 4">IAM 15147</strain>
    </source>
</reference>
<proteinExistence type="predicted"/>
<dbReference type="Gene3D" id="3.30.720.120">
    <property type="match status" value="1"/>
</dbReference>